<dbReference type="GeneID" id="8512898"/>
<gene>
    <name evidence="1" type="ordered locus">Metvu_0564</name>
</gene>
<organism evidence="1 2">
    <name type="scientific">Methanocaldococcus vulcanius (strain ATCC 700851 / DSM 12094 / M7)</name>
    <name type="common">Methanococcus vulcanius</name>
    <dbReference type="NCBI Taxonomy" id="579137"/>
    <lineage>
        <taxon>Archaea</taxon>
        <taxon>Methanobacteriati</taxon>
        <taxon>Methanobacteriota</taxon>
        <taxon>Methanomada group</taxon>
        <taxon>Methanococci</taxon>
        <taxon>Methanococcales</taxon>
        <taxon>Methanocaldococcaceae</taxon>
        <taxon>Methanocaldococcus</taxon>
    </lineage>
</organism>
<dbReference type="KEGG" id="mvu:Metvu_0564"/>
<protein>
    <submittedName>
        <fullName evidence="1">Phage protein, HK97 gp10 family</fullName>
    </submittedName>
</protein>
<accession>C9RFS1</accession>
<dbReference type="AlphaFoldDB" id="C9RFS1"/>
<dbReference type="OrthoDB" id="66018at2157"/>
<dbReference type="HOGENOM" id="CLU_1674014_0_0_2"/>
<evidence type="ECO:0000313" key="1">
    <source>
        <dbReference type="EMBL" id="ACX72423.1"/>
    </source>
</evidence>
<dbReference type="Proteomes" id="UP000002063">
    <property type="component" value="Chromosome"/>
</dbReference>
<dbReference type="RefSeq" id="WP_015732644.1">
    <property type="nucleotide sequence ID" value="NC_013407.1"/>
</dbReference>
<sequence>MKFMDITVKVDKSLLTIAEELEDNLKDAIKQATLEVKEEVLDNIRRGYVKLNYPPISESYRKQLERKGLLPHEGLISPREDKKKLEKSISHSFRRGGLEGVIKTSRPYAIFVEQGTKKMPARPFFQPALKAKKERVEELIKKAIEDALD</sequence>
<proteinExistence type="predicted"/>
<keyword evidence="2" id="KW-1185">Reference proteome</keyword>
<dbReference type="STRING" id="579137.Metvu_0564"/>
<name>C9RFS1_METVM</name>
<dbReference type="NCBIfam" id="TIGR01725">
    <property type="entry name" value="phge_HK97_gp10"/>
    <property type="match status" value="1"/>
</dbReference>
<evidence type="ECO:0000313" key="2">
    <source>
        <dbReference type="Proteomes" id="UP000002063"/>
    </source>
</evidence>
<reference evidence="1" key="1">
    <citation type="submission" date="2009-10" db="EMBL/GenBank/DDBJ databases">
        <title>Complete sequence of chromosome of Methanocaldococcus vulcanius M7.</title>
        <authorList>
            <consortium name="US DOE Joint Genome Institute"/>
            <person name="Lucas S."/>
            <person name="Copeland A."/>
            <person name="Lapidus A."/>
            <person name="Glavina del Rio T."/>
            <person name="Dalin E."/>
            <person name="Tice H."/>
            <person name="Bruce D."/>
            <person name="Goodwin L."/>
            <person name="Pitluck S."/>
            <person name="Lcollab F.I."/>
            <person name="Brettin T."/>
            <person name="Detter J.C."/>
            <person name="Han C."/>
            <person name="Tapia R."/>
            <person name="Kuske C.R."/>
            <person name="Schmutz J."/>
            <person name="Larimer F."/>
            <person name="Land M."/>
            <person name="Hauser L."/>
            <person name="Kyrpides N."/>
            <person name="Ovchinikova G."/>
            <person name="Sieprawska-Lupa M."/>
            <person name="Whitman W.B."/>
            <person name="Woyke T."/>
        </authorList>
    </citation>
    <scope>NUCLEOTIDE SEQUENCE [LARGE SCALE GENOMIC DNA]</scope>
    <source>
        <strain evidence="1">M7</strain>
    </source>
</reference>
<dbReference type="eggNOG" id="arCOG08300">
    <property type="taxonomic scope" value="Archaea"/>
</dbReference>
<dbReference type="InterPro" id="IPR010064">
    <property type="entry name" value="HK97-gp10_tail"/>
</dbReference>
<dbReference type="EMBL" id="CP001787">
    <property type="protein sequence ID" value="ACX72423.1"/>
    <property type="molecule type" value="Genomic_DNA"/>
</dbReference>